<dbReference type="Gene3D" id="3.90.1750.20">
    <property type="entry name" value="Putative Large Serine Recombinase, Chain B, Domain 2"/>
    <property type="match status" value="1"/>
</dbReference>
<organism evidence="4 5">
    <name type="scientific">Candidatus Roizmanbacteria bacterium CG_4_9_14_0_8_um_filter_34_12</name>
    <dbReference type="NCBI Taxonomy" id="1974840"/>
    <lineage>
        <taxon>Bacteria</taxon>
        <taxon>Candidatus Roizmaniibacteriota</taxon>
    </lineage>
</organism>
<dbReference type="PROSITE" id="PS51736">
    <property type="entry name" value="RECOMBINASES_3"/>
    <property type="match status" value="1"/>
</dbReference>
<dbReference type="Proteomes" id="UP000229706">
    <property type="component" value="Unassembled WGS sequence"/>
</dbReference>
<sequence length="488" mass="56557">MSNLQNNTQKFFLYARKSTDVEDKQVLSIEAQLTELREFAKREKIYIVEKLIEKQSAKIPGRPIFNQMLKRIEKGEANGILSWHPDRLARNSVDGGKIIYLLDIGKLQYLKFPQFWFEDTPQGKFMLSIAFGQSKYFVDSLSENTKRGLRQKVRRGEYPSLAPIGYLNDVRTKTIAVDKKKTKTIKSAFELYVQGNSTLQDISDFLAHHGILSRGGKRIHKDRIKFILSNPFYYGHFRYAGEIHKGIHKPIIAKKLFDKVQEVLKQRGRPRHKQKNAPQAFCGLLRCGECGMMITAEIQKGHAYYRCTKKHKTINCGQPYIREENLDQQLSKMIQKVSLPQDWAKELLQMAEKDEQETAHSCTAFVQKNRDKTKNINQKLQRLLDAYLDQDIEREIYLDKKSKLMGQKKTLEEQIIRFEQKQNDWLESMREWINEAAKAAKIARDNDLFAKKVLASKIFGSNLVLENKKARGSAQNQWAAQSAAHNNV</sequence>
<dbReference type="PANTHER" id="PTHR30461">
    <property type="entry name" value="DNA-INVERTASE FROM LAMBDOID PROPHAGE"/>
    <property type="match status" value="1"/>
</dbReference>
<evidence type="ECO:0000259" key="2">
    <source>
        <dbReference type="PROSITE" id="PS51736"/>
    </source>
</evidence>
<dbReference type="Pfam" id="PF13408">
    <property type="entry name" value="Zn_ribbon_recom"/>
    <property type="match status" value="1"/>
</dbReference>
<dbReference type="InterPro" id="IPR036162">
    <property type="entry name" value="Resolvase-like_N_sf"/>
</dbReference>
<accession>A0A2M8DDV0</accession>
<dbReference type="Pfam" id="PF00239">
    <property type="entry name" value="Resolvase"/>
    <property type="match status" value="1"/>
</dbReference>
<dbReference type="InterPro" id="IPR025827">
    <property type="entry name" value="Zn_ribbon_recom_dom"/>
</dbReference>
<dbReference type="InterPro" id="IPR011109">
    <property type="entry name" value="DNA_bind_recombinase_dom"/>
</dbReference>
<dbReference type="CDD" id="cd00338">
    <property type="entry name" value="Ser_Recombinase"/>
    <property type="match status" value="1"/>
</dbReference>
<dbReference type="PROSITE" id="PS51737">
    <property type="entry name" value="RECOMBINASE_DNA_BIND"/>
    <property type="match status" value="1"/>
</dbReference>
<dbReference type="EMBL" id="PFTH01000038">
    <property type="protein sequence ID" value="PJB89259.1"/>
    <property type="molecule type" value="Genomic_DNA"/>
</dbReference>
<evidence type="ECO:0000313" key="5">
    <source>
        <dbReference type="Proteomes" id="UP000229706"/>
    </source>
</evidence>
<gene>
    <name evidence="4" type="ORF">CO083_00955</name>
</gene>
<dbReference type="Pfam" id="PF07508">
    <property type="entry name" value="Recombinase"/>
    <property type="match status" value="1"/>
</dbReference>
<dbReference type="SUPFAM" id="SSF53041">
    <property type="entry name" value="Resolvase-like"/>
    <property type="match status" value="1"/>
</dbReference>
<dbReference type="AlphaFoldDB" id="A0A2M8DDV0"/>
<feature type="non-terminal residue" evidence="4">
    <location>
        <position position="488"/>
    </location>
</feature>
<dbReference type="GO" id="GO:0000150">
    <property type="term" value="F:DNA strand exchange activity"/>
    <property type="evidence" value="ECO:0007669"/>
    <property type="project" value="InterPro"/>
</dbReference>
<dbReference type="Gene3D" id="3.40.50.1390">
    <property type="entry name" value="Resolvase, N-terminal catalytic domain"/>
    <property type="match status" value="1"/>
</dbReference>
<dbReference type="InterPro" id="IPR050639">
    <property type="entry name" value="SSR_resolvase"/>
</dbReference>
<feature type="domain" description="Recombinase" evidence="3">
    <location>
        <begin position="163"/>
        <end position="270"/>
    </location>
</feature>
<name>A0A2M8DDV0_9BACT</name>
<evidence type="ECO:0000256" key="1">
    <source>
        <dbReference type="SAM" id="Coils"/>
    </source>
</evidence>
<evidence type="ECO:0000313" key="4">
    <source>
        <dbReference type="EMBL" id="PJB89259.1"/>
    </source>
</evidence>
<dbReference type="InterPro" id="IPR006119">
    <property type="entry name" value="Resolv_N"/>
</dbReference>
<dbReference type="InterPro" id="IPR038109">
    <property type="entry name" value="DNA_bind_recomb_sf"/>
</dbReference>
<comment type="caution">
    <text evidence="4">The sequence shown here is derived from an EMBL/GenBank/DDBJ whole genome shotgun (WGS) entry which is preliminary data.</text>
</comment>
<keyword evidence="1" id="KW-0175">Coiled coil</keyword>
<feature type="coiled-coil region" evidence="1">
    <location>
        <begin position="370"/>
        <end position="421"/>
    </location>
</feature>
<dbReference type="SMART" id="SM00857">
    <property type="entry name" value="Resolvase"/>
    <property type="match status" value="1"/>
</dbReference>
<dbReference type="PANTHER" id="PTHR30461:SF23">
    <property type="entry name" value="DNA RECOMBINASE-RELATED"/>
    <property type="match status" value="1"/>
</dbReference>
<feature type="domain" description="Resolvase/invertase-type recombinase catalytic" evidence="2">
    <location>
        <begin position="10"/>
        <end position="156"/>
    </location>
</feature>
<reference evidence="5" key="1">
    <citation type="submission" date="2017-09" db="EMBL/GenBank/DDBJ databases">
        <title>Depth-based differentiation of microbial function through sediment-hosted aquifers and enrichment of novel symbionts in the deep terrestrial subsurface.</title>
        <authorList>
            <person name="Probst A.J."/>
            <person name="Ladd B."/>
            <person name="Jarett J.K."/>
            <person name="Geller-Mcgrath D.E."/>
            <person name="Sieber C.M.K."/>
            <person name="Emerson J.B."/>
            <person name="Anantharaman K."/>
            <person name="Thomas B.C."/>
            <person name="Malmstrom R."/>
            <person name="Stieglmeier M."/>
            <person name="Klingl A."/>
            <person name="Woyke T."/>
            <person name="Ryan C.M."/>
            <person name="Banfield J.F."/>
        </authorList>
    </citation>
    <scope>NUCLEOTIDE SEQUENCE [LARGE SCALE GENOMIC DNA]</scope>
</reference>
<dbReference type="GO" id="GO:0003677">
    <property type="term" value="F:DNA binding"/>
    <property type="evidence" value="ECO:0007669"/>
    <property type="project" value="InterPro"/>
</dbReference>
<evidence type="ECO:0008006" key="6">
    <source>
        <dbReference type="Google" id="ProtNLM"/>
    </source>
</evidence>
<proteinExistence type="predicted"/>
<protein>
    <recommendedName>
        <fullName evidence="6">Recombinase</fullName>
    </recommendedName>
</protein>
<evidence type="ECO:0000259" key="3">
    <source>
        <dbReference type="PROSITE" id="PS51737"/>
    </source>
</evidence>